<reference evidence="3" key="1">
    <citation type="submission" date="2022-11" db="UniProtKB">
        <authorList>
            <consortium name="WormBaseParasite"/>
        </authorList>
    </citation>
    <scope>IDENTIFICATION</scope>
</reference>
<dbReference type="AlphaFoldDB" id="A0A914RMR9"/>
<keyword evidence="1" id="KW-0812">Transmembrane</keyword>
<dbReference type="WBParaSite" id="PEQ_0000779901-mRNA-1">
    <property type="protein sequence ID" value="PEQ_0000779901-mRNA-1"/>
    <property type="gene ID" value="PEQ_0000779901"/>
</dbReference>
<accession>A0A914RMR9</accession>
<evidence type="ECO:0000256" key="1">
    <source>
        <dbReference type="SAM" id="Phobius"/>
    </source>
</evidence>
<evidence type="ECO:0000313" key="3">
    <source>
        <dbReference type="WBParaSite" id="PEQ_0000779901-mRNA-1"/>
    </source>
</evidence>
<organism evidence="2 3">
    <name type="scientific">Parascaris equorum</name>
    <name type="common">Equine roundworm</name>
    <dbReference type="NCBI Taxonomy" id="6256"/>
    <lineage>
        <taxon>Eukaryota</taxon>
        <taxon>Metazoa</taxon>
        <taxon>Ecdysozoa</taxon>
        <taxon>Nematoda</taxon>
        <taxon>Chromadorea</taxon>
        <taxon>Rhabditida</taxon>
        <taxon>Spirurina</taxon>
        <taxon>Ascaridomorpha</taxon>
        <taxon>Ascaridoidea</taxon>
        <taxon>Ascarididae</taxon>
        <taxon>Parascaris</taxon>
    </lineage>
</organism>
<evidence type="ECO:0000313" key="2">
    <source>
        <dbReference type="Proteomes" id="UP000887564"/>
    </source>
</evidence>
<name>A0A914RMR9_PAREQ</name>
<keyword evidence="2" id="KW-1185">Reference proteome</keyword>
<keyword evidence="1" id="KW-0472">Membrane</keyword>
<keyword evidence="1" id="KW-1133">Transmembrane helix</keyword>
<dbReference type="Proteomes" id="UP000887564">
    <property type="component" value="Unplaced"/>
</dbReference>
<proteinExistence type="predicted"/>
<feature type="transmembrane region" description="Helical" evidence="1">
    <location>
        <begin position="108"/>
        <end position="126"/>
    </location>
</feature>
<protein>
    <submittedName>
        <fullName evidence="3">Uncharacterized protein</fullName>
    </submittedName>
</protein>
<sequence>MLIERFEMIDEFPAAYMSEEELIYDYGKLGVEFLFEDSIKLLFVGLFQFLRDLLCGVEDGYDVLADPSKTAVNFKTDLHELRCCLPMIGVDGCVGWCGYEIYPNGLKVNFSFIYCNIVCFLIFFYSR</sequence>